<organism evidence="2 3">
    <name type="scientific">Acidiferrimicrobium australe</name>
    <dbReference type="NCBI Taxonomy" id="2664430"/>
    <lineage>
        <taxon>Bacteria</taxon>
        <taxon>Bacillati</taxon>
        <taxon>Actinomycetota</taxon>
        <taxon>Acidimicrobiia</taxon>
        <taxon>Acidimicrobiales</taxon>
        <taxon>Acidimicrobiaceae</taxon>
        <taxon>Acidiferrimicrobium</taxon>
    </lineage>
</organism>
<keyword evidence="1" id="KW-0812">Transmembrane</keyword>
<reference evidence="2 3" key="1">
    <citation type="submission" date="2019-11" db="EMBL/GenBank/DDBJ databases">
        <title>Acidiferrimicrobium australis gen. nov., sp. nov., an acidophilic and obligately heterotrophic, member of the Actinobacteria that catalyses dissimilatory oxido- reduction of iron isolated from metal-rich acidic water in Chile.</title>
        <authorList>
            <person name="Gonzalez D."/>
            <person name="Huber K."/>
            <person name="Hedrich S."/>
            <person name="Rojas-Villalobos C."/>
            <person name="Quatrini R."/>
            <person name="Dinamarca M.A."/>
            <person name="Schwarz A."/>
            <person name="Canales C."/>
            <person name="Nancucheo I."/>
        </authorList>
    </citation>
    <scope>NUCLEOTIDE SEQUENCE [LARGE SCALE GENOMIC DNA]</scope>
    <source>
        <strain evidence="2 3">USS-CCA1</strain>
    </source>
</reference>
<dbReference type="Proteomes" id="UP000437736">
    <property type="component" value="Unassembled WGS sequence"/>
</dbReference>
<sequence>MSIGILALRAVLAGALVVVFSLIGELTRPKAFSGLFAAAPSVATASLAVTLGFDTVARARSETVGMVLGGIGMAVCCLVASVAIPRLRAVIGSLAAWAAWGLVALGLFWAVFVGGR</sequence>
<feature type="transmembrane region" description="Helical" evidence="1">
    <location>
        <begin position="90"/>
        <end position="113"/>
    </location>
</feature>
<evidence type="ECO:0000313" key="3">
    <source>
        <dbReference type="Proteomes" id="UP000437736"/>
    </source>
</evidence>
<dbReference type="InterPro" id="IPR021493">
    <property type="entry name" value="DUF3147"/>
</dbReference>
<evidence type="ECO:0000256" key="1">
    <source>
        <dbReference type="SAM" id="Phobius"/>
    </source>
</evidence>
<keyword evidence="1" id="KW-1133">Transmembrane helix</keyword>
<feature type="transmembrane region" description="Helical" evidence="1">
    <location>
        <begin position="65"/>
        <end position="84"/>
    </location>
</feature>
<evidence type="ECO:0000313" key="2">
    <source>
        <dbReference type="EMBL" id="MST32885.1"/>
    </source>
</evidence>
<gene>
    <name evidence="2" type="ORF">GHK86_09160</name>
</gene>
<keyword evidence="1" id="KW-0472">Membrane</keyword>
<name>A0ABW9QTL9_9ACTN</name>
<feature type="transmembrane region" description="Helical" evidence="1">
    <location>
        <begin position="31"/>
        <end position="53"/>
    </location>
</feature>
<dbReference type="Pfam" id="PF11345">
    <property type="entry name" value="DUF3147"/>
    <property type="match status" value="1"/>
</dbReference>
<accession>A0ABW9QTL9</accession>
<keyword evidence="3" id="KW-1185">Reference proteome</keyword>
<dbReference type="EMBL" id="WJHE01000420">
    <property type="protein sequence ID" value="MST32885.1"/>
    <property type="molecule type" value="Genomic_DNA"/>
</dbReference>
<protein>
    <submittedName>
        <fullName evidence="2">DUF3147 family protein</fullName>
    </submittedName>
</protein>
<comment type="caution">
    <text evidence="2">The sequence shown here is derived from an EMBL/GenBank/DDBJ whole genome shotgun (WGS) entry which is preliminary data.</text>
</comment>
<proteinExistence type="predicted"/>